<dbReference type="Gene3D" id="3.30.420.40">
    <property type="match status" value="2"/>
</dbReference>
<keyword evidence="3" id="KW-1185">Reference proteome</keyword>
<dbReference type="PANTHER" id="PTHR18964:SF149">
    <property type="entry name" value="BIFUNCTIONAL UDP-N-ACETYLGLUCOSAMINE 2-EPIMERASE_N-ACETYLMANNOSAMINE KINASE"/>
    <property type="match status" value="1"/>
</dbReference>
<dbReference type="EMBL" id="CP048209">
    <property type="protein sequence ID" value="QHT63551.1"/>
    <property type="molecule type" value="Genomic_DNA"/>
</dbReference>
<dbReference type="SUPFAM" id="SSF53067">
    <property type="entry name" value="Actin-like ATPase domain"/>
    <property type="match status" value="1"/>
</dbReference>
<dbReference type="InterPro" id="IPR000600">
    <property type="entry name" value="ROK"/>
</dbReference>
<gene>
    <name evidence="2" type="ORF">GXP70_28745</name>
</gene>
<protein>
    <submittedName>
        <fullName evidence="2">ROK family protein</fullName>
    </submittedName>
</protein>
<organism evidence="2 3">
    <name type="scientific">Paenibacillus lycopersici</name>
    <dbReference type="NCBI Taxonomy" id="2704462"/>
    <lineage>
        <taxon>Bacteria</taxon>
        <taxon>Bacillati</taxon>
        <taxon>Bacillota</taxon>
        <taxon>Bacilli</taxon>
        <taxon>Bacillales</taxon>
        <taxon>Paenibacillaceae</taxon>
        <taxon>Paenibacillus</taxon>
    </lineage>
</organism>
<accession>A0A6C0G5R3</accession>
<proteinExistence type="inferred from homology"/>
<sequence>MNESVIGVDIGGTNVRVGLVNDKLELVRKATALTDSFGSADELFAGIRDMIGTVDPGHAASKIGIAMPVPWKRGTTHIVDAVNIPYLENVPVAAIASQFPGCGVYFENDVNVIAALEAEQGASRDSDHSIYITVSTGIGSGIILHREVLHGAHGYAGEIGSMIISDKDNNHASLYCGTLESLCSGKALEEESKRLFGEDATTMTLFERYHRQDERAVAVIGLWVEYFSRAIASLMQTLDPDVFVLGGSVIDNNLWLIDNVLENTRSKVMDHLKAGIRIVSPAFGGDAGVIGAGYSAWKQANQIARRQTV</sequence>
<dbReference type="PANTHER" id="PTHR18964">
    <property type="entry name" value="ROK (REPRESSOR, ORF, KINASE) FAMILY"/>
    <property type="match status" value="1"/>
</dbReference>
<dbReference type="InterPro" id="IPR043129">
    <property type="entry name" value="ATPase_NBD"/>
</dbReference>
<evidence type="ECO:0000313" key="2">
    <source>
        <dbReference type="EMBL" id="QHT63551.1"/>
    </source>
</evidence>
<reference evidence="2 3" key="1">
    <citation type="submission" date="2020-01" db="EMBL/GenBank/DDBJ databases">
        <title>Paenibacillus sp. nov., isolated from tomato rhizosphere.</title>
        <authorList>
            <person name="Weon H.-Y."/>
            <person name="Lee S.A."/>
        </authorList>
    </citation>
    <scope>NUCLEOTIDE SEQUENCE [LARGE SCALE GENOMIC DNA]</scope>
    <source>
        <strain evidence="2 3">12200R-189</strain>
    </source>
</reference>
<dbReference type="Proteomes" id="UP000476064">
    <property type="component" value="Chromosome"/>
</dbReference>
<dbReference type="Pfam" id="PF00480">
    <property type="entry name" value="ROK"/>
    <property type="match status" value="1"/>
</dbReference>
<dbReference type="AlphaFoldDB" id="A0A6C0G5R3"/>
<dbReference type="RefSeq" id="WP_162360111.1">
    <property type="nucleotide sequence ID" value="NZ_CP048209.1"/>
</dbReference>
<comment type="similarity">
    <text evidence="1">Belongs to the ROK (NagC/XylR) family.</text>
</comment>
<evidence type="ECO:0000256" key="1">
    <source>
        <dbReference type="ARBA" id="ARBA00006479"/>
    </source>
</evidence>
<dbReference type="KEGG" id="plyc:GXP70_28745"/>
<name>A0A6C0G5R3_9BACL</name>
<evidence type="ECO:0000313" key="3">
    <source>
        <dbReference type="Proteomes" id="UP000476064"/>
    </source>
</evidence>